<comment type="caution">
    <text evidence="3">The sequence shown here is derived from an EMBL/GenBank/DDBJ whole genome shotgun (WGS) entry which is preliminary data.</text>
</comment>
<dbReference type="AlphaFoldDB" id="A0A0M8N5T6"/>
<protein>
    <recommendedName>
        <fullName evidence="5">Transmembrane protein 135 N-terminal domain-containing protein</fullName>
    </recommendedName>
</protein>
<dbReference type="PANTHER" id="PTHR12459:SF19">
    <property type="entry name" value="TRANSMEMBRANE PROTEIN 135 N-TERMINAL DOMAIN-CONTAINING PROTEIN"/>
    <property type="match status" value="1"/>
</dbReference>
<feature type="transmembrane region" description="Helical" evidence="2">
    <location>
        <begin position="138"/>
        <end position="156"/>
    </location>
</feature>
<feature type="compositionally biased region" description="Pro residues" evidence="1">
    <location>
        <begin position="23"/>
        <end position="33"/>
    </location>
</feature>
<name>A0A0M8N5T6_ESCWE</name>
<evidence type="ECO:0000313" key="4">
    <source>
        <dbReference type="Proteomes" id="UP000053831"/>
    </source>
</evidence>
<dbReference type="OrthoDB" id="291792at2759"/>
<keyword evidence="2" id="KW-0472">Membrane</keyword>
<accession>A0A0M8N5T6</accession>
<dbReference type="Proteomes" id="UP000053831">
    <property type="component" value="Unassembled WGS sequence"/>
</dbReference>
<sequence length="577" mass="65015">MRVQDGSPHQLDGLPSSSAMRPSPSPSPSPGPPAAASDLVLRNALRYTISAREYAALHRYVLSKSRVLRRAAPSPAAVSSLLQPARKSDGDYNAKAVRHALRVFAATWLGMKGWDAAMRRLRKQYGRVPKLPFWKSPALRLSLSLSAILLLYRILFRFFTRLRAHLLDAHAEPFRRRNPRTTATLTSAYAPAVGASFAGLALGVFPSQEMRTGIAIYAIFRALEFGWNVCEADGLVWGFKGGRKRERPWWFGSWMLQPFAFGQLLHACIFDRDCFPASYGDWIFKNSPVYLHPRPADYPANLRWPARDQIVDSLATMAKLNWPPFISPILFPNREVLPPSLSAIAPLTSTAHPLIPSLACAALHPSDPSCSRTFLTFWLHSFPPMTRLFLLLYSALTVLPNLRKLYHFPVSTARGIVARALRASAFLTGAISTAWAAVCFFQNYLPRHVLPTQRFFLGGFVSGLWAWIERRRGRSVFLYSARTSVASLWKVGVKRRWWSAMRGGDVWVFVLALALTGAVYERDPGAIREGQWRRGVSWIRGEGWRDWALEEEGEEGREGEGLQERRNGDVERRDKEE</sequence>
<reference evidence="3 4" key="1">
    <citation type="submission" date="2015-07" db="EMBL/GenBank/DDBJ databases">
        <title>The genome of the fungus Escovopsis weberi, a specialized disease agent of ant agriculture.</title>
        <authorList>
            <person name="de Man T.J."/>
            <person name="Stajich J.E."/>
            <person name="Kubicek C.P."/>
            <person name="Chenthamara K."/>
            <person name="Atanasova L."/>
            <person name="Druzhinina I.S."/>
            <person name="Birnbaum S."/>
            <person name="Barribeau S.M."/>
            <person name="Teiling C."/>
            <person name="Suen G."/>
            <person name="Currie C."/>
            <person name="Gerardo N.M."/>
        </authorList>
    </citation>
    <scope>NUCLEOTIDE SEQUENCE [LARGE SCALE GENOMIC DNA]</scope>
</reference>
<dbReference type="InterPro" id="IPR026749">
    <property type="entry name" value="Tmem135"/>
</dbReference>
<organism evidence="3 4">
    <name type="scientific">Escovopsis weberi</name>
    <dbReference type="NCBI Taxonomy" id="150374"/>
    <lineage>
        <taxon>Eukaryota</taxon>
        <taxon>Fungi</taxon>
        <taxon>Dikarya</taxon>
        <taxon>Ascomycota</taxon>
        <taxon>Pezizomycotina</taxon>
        <taxon>Sordariomycetes</taxon>
        <taxon>Hypocreomycetidae</taxon>
        <taxon>Hypocreales</taxon>
        <taxon>Hypocreaceae</taxon>
        <taxon>Escovopsis</taxon>
    </lineage>
</organism>
<keyword evidence="4" id="KW-1185">Reference proteome</keyword>
<gene>
    <name evidence="3" type="ORF">ESCO_006865</name>
</gene>
<dbReference type="PANTHER" id="PTHR12459">
    <property type="entry name" value="TRANSMEMBRANE PROTEIN 135-RELATED"/>
    <property type="match status" value="1"/>
</dbReference>
<feature type="compositionally biased region" description="Basic and acidic residues" evidence="1">
    <location>
        <begin position="556"/>
        <end position="577"/>
    </location>
</feature>
<feature type="transmembrane region" description="Helical" evidence="2">
    <location>
        <begin position="183"/>
        <end position="205"/>
    </location>
</feature>
<proteinExistence type="predicted"/>
<feature type="region of interest" description="Disordered" evidence="1">
    <location>
        <begin position="551"/>
        <end position="577"/>
    </location>
</feature>
<evidence type="ECO:0008006" key="5">
    <source>
        <dbReference type="Google" id="ProtNLM"/>
    </source>
</evidence>
<keyword evidence="2" id="KW-1133">Transmembrane helix</keyword>
<dbReference type="EMBL" id="LGSR01000012">
    <property type="protein sequence ID" value="KOS21264.1"/>
    <property type="molecule type" value="Genomic_DNA"/>
</dbReference>
<keyword evidence="2" id="KW-0812">Transmembrane</keyword>
<evidence type="ECO:0000313" key="3">
    <source>
        <dbReference type="EMBL" id="KOS21264.1"/>
    </source>
</evidence>
<evidence type="ECO:0000256" key="1">
    <source>
        <dbReference type="SAM" id="MobiDB-lite"/>
    </source>
</evidence>
<feature type="region of interest" description="Disordered" evidence="1">
    <location>
        <begin position="1"/>
        <end position="36"/>
    </location>
</feature>
<evidence type="ECO:0000256" key="2">
    <source>
        <dbReference type="SAM" id="Phobius"/>
    </source>
</evidence>